<dbReference type="OMA" id="INGKCAP"/>
<protein>
    <recommendedName>
        <fullName evidence="2">BEN domain-containing protein</fullName>
    </recommendedName>
</protein>
<keyword evidence="1" id="KW-0175">Coiled coil</keyword>
<dbReference type="InterPro" id="IPR018379">
    <property type="entry name" value="BEN_domain"/>
</dbReference>
<feature type="non-terminal residue" evidence="3">
    <location>
        <position position="1"/>
    </location>
</feature>
<sequence>FLLVEWVGHDTKQFSVVKVSDLVDGNLRTNPSKAVGSITMCQWGRNKEFKAKVLKIGKEKDLDNEADALAEREWKQDDRITINGKCAPKKVPKRNRKPKLPSASTRTLDSVLATFDESMEYEDPTQNEVLSGSNQGREERIDVVIPETESEVHENCMNDETEQARVNVVTGDIAESETVDYKAKYKQLKIKYKDLKNRFRALKNETGSETMVEIYPSSGVLMKKGDLDAIKLLSNQMTVLARNMFRSIFTPEELASHSLYGKSCNANKTQVPLPAIDCVKRDAVIKFVLEEYNLSGTVLGNDKVERARQKAAKREIVKSLSDFLREETRKSKV</sequence>
<dbReference type="GO" id="GO:0003677">
    <property type="term" value="F:DNA binding"/>
    <property type="evidence" value="ECO:0007669"/>
    <property type="project" value="InterPro"/>
</dbReference>
<keyword evidence="4" id="KW-1185">Reference proteome</keyword>
<dbReference type="AlphaFoldDB" id="A0A1D2M372"/>
<reference evidence="3 4" key="1">
    <citation type="journal article" date="2016" name="Genome Biol. Evol.">
        <title>Gene Family Evolution Reflects Adaptation to Soil Environmental Stressors in the Genome of the Collembolan Orchesella cincta.</title>
        <authorList>
            <person name="Faddeeva-Vakhrusheva A."/>
            <person name="Derks M.F."/>
            <person name="Anvar S.Y."/>
            <person name="Agamennone V."/>
            <person name="Suring W."/>
            <person name="Smit S."/>
            <person name="van Straalen N.M."/>
            <person name="Roelofs D."/>
        </authorList>
    </citation>
    <scope>NUCLEOTIDE SEQUENCE [LARGE SCALE GENOMIC DNA]</scope>
    <source>
        <tissue evidence="3">Mixed pool</tissue>
    </source>
</reference>
<dbReference type="Gene3D" id="1.10.10.2590">
    <property type="entry name" value="BEN domain"/>
    <property type="match status" value="1"/>
</dbReference>
<comment type="caution">
    <text evidence="3">The sequence shown here is derived from an EMBL/GenBank/DDBJ whole genome shotgun (WGS) entry which is preliminary data.</text>
</comment>
<accession>A0A1D2M372</accession>
<evidence type="ECO:0000256" key="1">
    <source>
        <dbReference type="SAM" id="Coils"/>
    </source>
</evidence>
<proteinExistence type="predicted"/>
<feature type="coiled-coil region" evidence="1">
    <location>
        <begin position="178"/>
        <end position="205"/>
    </location>
</feature>
<name>A0A1D2M372_ORCCI</name>
<feature type="domain" description="BEN" evidence="2">
    <location>
        <begin position="217"/>
        <end position="331"/>
    </location>
</feature>
<gene>
    <name evidence="3" type="ORF">Ocin01_19321</name>
</gene>
<dbReference type="PROSITE" id="PS51457">
    <property type="entry name" value="BEN"/>
    <property type="match status" value="1"/>
</dbReference>
<evidence type="ECO:0000259" key="2">
    <source>
        <dbReference type="PROSITE" id="PS51457"/>
    </source>
</evidence>
<dbReference type="Proteomes" id="UP000094527">
    <property type="component" value="Unassembled WGS sequence"/>
</dbReference>
<organism evidence="3 4">
    <name type="scientific">Orchesella cincta</name>
    <name type="common">Springtail</name>
    <name type="synonym">Podura cincta</name>
    <dbReference type="NCBI Taxonomy" id="48709"/>
    <lineage>
        <taxon>Eukaryota</taxon>
        <taxon>Metazoa</taxon>
        <taxon>Ecdysozoa</taxon>
        <taxon>Arthropoda</taxon>
        <taxon>Hexapoda</taxon>
        <taxon>Collembola</taxon>
        <taxon>Entomobryomorpha</taxon>
        <taxon>Entomobryoidea</taxon>
        <taxon>Orchesellidae</taxon>
        <taxon>Orchesellinae</taxon>
        <taxon>Orchesella</taxon>
    </lineage>
</organism>
<dbReference type="EMBL" id="LJIJ01005487">
    <property type="protein sequence ID" value="ODM87361.1"/>
    <property type="molecule type" value="Genomic_DNA"/>
</dbReference>
<evidence type="ECO:0000313" key="3">
    <source>
        <dbReference type="EMBL" id="ODM87361.1"/>
    </source>
</evidence>
<evidence type="ECO:0000313" key="4">
    <source>
        <dbReference type="Proteomes" id="UP000094527"/>
    </source>
</evidence>
<dbReference type="OrthoDB" id="8890632at2759"/>